<gene>
    <name evidence="1" type="ORF">NTEN_LOCUS6620</name>
</gene>
<proteinExistence type="predicted"/>
<name>A0A6H5GCI9_9HEMI</name>
<reference evidence="1 2" key="1">
    <citation type="submission" date="2020-02" db="EMBL/GenBank/DDBJ databases">
        <authorList>
            <person name="Ferguson B K."/>
        </authorList>
    </citation>
    <scope>NUCLEOTIDE SEQUENCE [LARGE SCALE GENOMIC DNA]</scope>
</reference>
<accession>A0A6H5GCI9</accession>
<dbReference type="EMBL" id="CADCXU010010013">
    <property type="protein sequence ID" value="CAB0000833.1"/>
    <property type="molecule type" value="Genomic_DNA"/>
</dbReference>
<protein>
    <submittedName>
        <fullName evidence="1">Uncharacterized protein</fullName>
    </submittedName>
</protein>
<dbReference type="AlphaFoldDB" id="A0A6H5GCI9"/>
<feature type="non-terminal residue" evidence="1">
    <location>
        <position position="89"/>
    </location>
</feature>
<organism evidence="1 2">
    <name type="scientific">Nesidiocoris tenuis</name>
    <dbReference type="NCBI Taxonomy" id="355587"/>
    <lineage>
        <taxon>Eukaryota</taxon>
        <taxon>Metazoa</taxon>
        <taxon>Ecdysozoa</taxon>
        <taxon>Arthropoda</taxon>
        <taxon>Hexapoda</taxon>
        <taxon>Insecta</taxon>
        <taxon>Pterygota</taxon>
        <taxon>Neoptera</taxon>
        <taxon>Paraneoptera</taxon>
        <taxon>Hemiptera</taxon>
        <taxon>Heteroptera</taxon>
        <taxon>Panheteroptera</taxon>
        <taxon>Cimicomorpha</taxon>
        <taxon>Miridae</taxon>
        <taxon>Dicyphina</taxon>
        <taxon>Nesidiocoris</taxon>
    </lineage>
</organism>
<keyword evidence="2" id="KW-1185">Reference proteome</keyword>
<sequence length="89" mass="10178">MLSDSPMSYSMLVSSFSSISKLWELDVLGIENPNATLSREEEKEAVQQHFLQTVCINSENRYEIQLPWLPNHPPLPSYLELAERRLAGT</sequence>
<dbReference type="Proteomes" id="UP000479000">
    <property type="component" value="Unassembled WGS sequence"/>
</dbReference>
<dbReference type="OrthoDB" id="6630265at2759"/>
<evidence type="ECO:0000313" key="2">
    <source>
        <dbReference type="Proteomes" id="UP000479000"/>
    </source>
</evidence>
<evidence type="ECO:0000313" key="1">
    <source>
        <dbReference type="EMBL" id="CAB0000833.1"/>
    </source>
</evidence>